<dbReference type="AlphaFoldDB" id="A0A0W0S462"/>
<dbReference type="SUPFAM" id="SSF48403">
    <property type="entry name" value="Ankyrin repeat"/>
    <property type="match status" value="1"/>
</dbReference>
<dbReference type="OrthoDB" id="5630759at2"/>
<reference evidence="4 5" key="1">
    <citation type="submission" date="2015-11" db="EMBL/GenBank/DDBJ databases">
        <title>Genomic analysis of 38 Legionella species identifies large and diverse effector repertoires.</title>
        <authorList>
            <person name="Burstein D."/>
            <person name="Amaro F."/>
            <person name="Zusman T."/>
            <person name="Lifshitz Z."/>
            <person name="Cohen O."/>
            <person name="Gilbert J.A."/>
            <person name="Pupko T."/>
            <person name="Shuman H.A."/>
            <person name="Segal G."/>
        </authorList>
    </citation>
    <scope>NUCLEOTIDE SEQUENCE [LARGE SCALE GENOMIC DNA]</scope>
    <source>
        <strain evidence="4 5">ATCC 43878</strain>
    </source>
</reference>
<dbReference type="Proteomes" id="UP000054742">
    <property type="component" value="Unassembled WGS sequence"/>
</dbReference>
<dbReference type="STRING" id="29422.Lbru_2390"/>
<dbReference type="GO" id="GO:0004842">
    <property type="term" value="F:ubiquitin-protein transferase activity"/>
    <property type="evidence" value="ECO:0007669"/>
    <property type="project" value="TreeGrafter"/>
</dbReference>
<protein>
    <submittedName>
        <fullName evidence="4">Ankyrin repeats (3 copies)</fullName>
    </submittedName>
</protein>
<evidence type="ECO:0000256" key="2">
    <source>
        <dbReference type="ARBA" id="ARBA00023043"/>
    </source>
</evidence>
<dbReference type="PATRIC" id="fig|29422.6.peg.2543"/>
<evidence type="ECO:0000313" key="5">
    <source>
        <dbReference type="Proteomes" id="UP000054742"/>
    </source>
</evidence>
<evidence type="ECO:0000313" key="4">
    <source>
        <dbReference type="EMBL" id="KTC78098.1"/>
    </source>
</evidence>
<keyword evidence="2 3" id="KW-0040">ANK repeat</keyword>
<dbReference type="EMBL" id="LNXV01000033">
    <property type="protein sequence ID" value="KTC78098.1"/>
    <property type="molecule type" value="Genomic_DNA"/>
</dbReference>
<dbReference type="SMART" id="SM00248">
    <property type="entry name" value="ANK"/>
    <property type="match status" value="2"/>
</dbReference>
<dbReference type="RefSeq" id="WP_058442376.1">
    <property type="nucleotide sequence ID" value="NZ_CAAAHU010000013.1"/>
</dbReference>
<evidence type="ECO:0000256" key="3">
    <source>
        <dbReference type="PROSITE-ProRule" id="PRU00023"/>
    </source>
</evidence>
<sequence length="607" mass="68232">MKDAAIEILIYKPDPDHPMPEEQRGVVVNPHLKQRFKHFLPIGVYLEGSDLRYYFFEQCDKAPKIYNSWDELKRDLPDELNKIFEENPKLFIMGHGNGGYYGLGNCHGPSEHLYDNNFDKLLSDFKQALPKDHGEIFVTLEGCNTDSQLDAAANQQEKTFLERVSVKHPEITFGGTGPWDARDAQTGSRSLAPESPITSMAGNIWKAGNSVIFYHGQYQVAVRKSLFASTKTAKELKVNTIEYARAMLDKDGSDELIVKIALSRDILTIKDLKKIDNFPELPLEEENVARFVEQESRILGKEQENYLTRVRGILNRADPIEQLTDRDVLELLLGLKEPSVFKSHEDLLESILANKALLQLIMVSCGKVLVGGPSNDSVIDLLLKHGADINSADKKGMTALHYAVQNFYNYRKEPLHLIKKLLECGASLEVQNEKGQTPIETAQEHSKDGRVTASDKLLASLKHGNLSLTPLELKQSVRQIFQMSQHKADELLSLPLAKREYSKCSEGTLYIPEDVVEKLHGVLQSTRGNNELLSAFESEFGEVTSALERGLGTGEVIDGHEDEFISKRFDDVKLKLAAVMEAMVEMKQEMSTSKEAKVNDKFQKLKS</sequence>
<dbReference type="InterPro" id="IPR036770">
    <property type="entry name" value="Ankyrin_rpt-contain_sf"/>
</dbReference>
<comment type="caution">
    <text evidence="4">The sequence shown here is derived from an EMBL/GenBank/DDBJ whole genome shotgun (WGS) entry which is preliminary data.</text>
</comment>
<dbReference type="GO" id="GO:0085020">
    <property type="term" value="P:protein K6-linked ubiquitination"/>
    <property type="evidence" value="ECO:0007669"/>
    <property type="project" value="TreeGrafter"/>
</dbReference>
<keyword evidence="5" id="KW-1185">Reference proteome</keyword>
<feature type="repeat" description="ANK" evidence="3">
    <location>
        <begin position="395"/>
        <end position="433"/>
    </location>
</feature>
<accession>A0A0W0S462</accession>
<organism evidence="4 5">
    <name type="scientific">Legionella brunensis</name>
    <dbReference type="NCBI Taxonomy" id="29422"/>
    <lineage>
        <taxon>Bacteria</taxon>
        <taxon>Pseudomonadati</taxon>
        <taxon>Pseudomonadota</taxon>
        <taxon>Gammaproteobacteria</taxon>
        <taxon>Legionellales</taxon>
        <taxon>Legionellaceae</taxon>
        <taxon>Legionella</taxon>
    </lineage>
</organism>
<dbReference type="PANTHER" id="PTHR24171">
    <property type="entry name" value="ANKYRIN REPEAT DOMAIN-CONTAINING PROTEIN 39-RELATED"/>
    <property type="match status" value="1"/>
</dbReference>
<gene>
    <name evidence="4" type="ORF">Lbru_2390</name>
</gene>
<name>A0A0W0S462_9GAMM</name>
<dbReference type="PANTHER" id="PTHR24171:SF8">
    <property type="entry name" value="BRCA1-ASSOCIATED RING DOMAIN PROTEIN 1"/>
    <property type="match status" value="1"/>
</dbReference>
<proteinExistence type="predicted"/>
<evidence type="ECO:0000256" key="1">
    <source>
        <dbReference type="ARBA" id="ARBA00022737"/>
    </source>
</evidence>
<dbReference type="Pfam" id="PF13637">
    <property type="entry name" value="Ank_4"/>
    <property type="match status" value="1"/>
</dbReference>
<dbReference type="PROSITE" id="PS50088">
    <property type="entry name" value="ANK_REPEAT"/>
    <property type="match status" value="1"/>
</dbReference>
<dbReference type="Gene3D" id="1.25.40.20">
    <property type="entry name" value="Ankyrin repeat-containing domain"/>
    <property type="match status" value="1"/>
</dbReference>
<dbReference type="InterPro" id="IPR002110">
    <property type="entry name" value="Ankyrin_rpt"/>
</dbReference>
<keyword evidence="1" id="KW-0677">Repeat</keyword>